<dbReference type="EMBL" id="CP048788">
    <property type="protein sequence ID" value="QJF51874.1"/>
    <property type="molecule type" value="Genomic_DNA"/>
</dbReference>
<feature type="transmembrane region" description="Helical" evidence="1">
    <location>
        <begin position="318"/>
        <end position="339"/>
    </location>
</feature>
<dbReference type="AlphaFoldDB" id="A0A858ST40"/>
<dbReference type="PROSITE" id="PS51257">
    <property type="entry name" value="PROKAR_LIPOPROTEIN"/>
    <property type="match status" value="1"/>
</dbReference>
<evidence type="ECO:0000256" key="1">
    <source>
        <dbReference type="SAM" id="Phobius"/>
    </source>
</evidence>
<dbReference type="SMART" id="SM00044">
    <property type="entry name" value="CYCc"/>
    <property type="match status" value="1"/>
</dbReference>
<dbReference type="PROSITE" id="PS50125">
    <property type="entry name" value="GUANYLATE_CYCLASE_2"/>
    <property type="match status" value="1"/>
</dbReference>
<dbReference type="InterPro" id="IPR029787">
    <property type="entry name" value="Nucleotide_cyclase"/>
</dbReference>
<dbReference type="PANTHER" id="PTHR43081">
    <property type="entry name" value="ADENYLATE CYCLASE, TERMINAL-DIFFERENTIATION SPECIFIC-RELATED"/>
    <property type="match status" value="1"/>
</dbReference>
<evidence type="ECO:0000259" key="2">
    <source>
        <dbReference type="PROSITE" id="PS50125"/>
    </source>
</evidence>
<dbReference type="InterPro" id="IPR001054">
    <property type="entry name" value="A/G_cyclase"/>
</dbReference>
<name>A0A858ST40_9RHOB</name>
<keyword evidence="1" id="KW-0812">Transmembrane</keyword>
<dbReference type="InterPro" id="IPR050697">
    <property type="entry name" value="Adenylyl/Guanylyl_Cyclase_3/4"/>
</dbReference>
<dbReference type="GO" id="GO:0035556">
    <property type="term" value="P:intracellular signal transduction"/>
    <property type="evidence" value="ECO:0007669"/>
    <property type="project" value="InterPro"/>
</dbReference>
<dbReference type="GO" id="GO:0009190">
    <property type="term" value="P:cyclic nucleotide biosynthetic process"/>
    <property type="evidence" value="ECO:0007669"/>
    <property type="project" value="InterPro"/>
</dbReference>
<feature type="transmembrane region" description="Helical" evidence="1">
    <location>
        <begin position="346"/>
        <end position="369"/>
    </location>
</feature>
<keyword evidence="1" id="KW-0472">Membrane</keyword>
<feature type="transmembrane region" description="Helical" evidence="1">
    <location>
        <begin position="375"/>
        <end position="394"/>
    </location>
</feature>
<accession>A0A858ST40</accession>
<dbReference type="SMART" id="SM01080">
    <property type="entry name" value="CHASE2"/>
    <property type="match status" value="1"/>
</dbReference>
<dbReference type="Pfam" id="PF00211">
    <property type="entry name" value="Guanylate_cyc"/>
    <property type="match status" value="1"/>
</dbReference>
<dbReference type="InterPro" id="IPR007890">
    <property type="entry name" value="CHASE2"/>
</dbReference>
<dbReference type="CDD" id="cd07302">
    <property type="entry name" value="CHD"/>
    <property type="match status" value="1"/>
</dbReference>
<reference evidence="3 4" key="1">
    <citation type="submission" date="2020-02" db="EMBL/GenBank/DDBJ databases">
        <title>Genome sequence of Roseobacter ponti.</title>
        <authorList>
            <person name="Hollensteiner J."/>
            <person name="Schneider D."/>
            <person name="Poehlein A."/>
            <person name="Daniel R."/>
        </authorList>
    </citation>
    <scope>NUCLEOTIDE SEQUENCE [LARGE SCALE GENOMIC DNA]</scope>
    <source>
        <strain evidence="3 4">DSM 106830</strain>
    </source>
</reference>
<dbReference type="Pfam" id="PF05226">
    <property type="entry name" value="CHASE2"/>
    <property type="match status" value="1"/>
</dbReference>
<organism evidence="3 4">
    <name type="scientific">Roseobacter ponti</name>
    <dbReference type="NCBI Taxonomy" id="1891787"/>
    <lineage>
        <taxon>Bacteria</taxon>
        <taxon>Pseudomonadati</taxon>
        <taxon>Pseudomonadota</taxon>
        <taxon>Alphaproteobacteria</taxon>
        <taxon>Rhodobacterales</taxon>
        <taxon>Roseobacteraceae</taxon>
        <taxon>Roseobacter</taxon>
    </lineage>
</organism>
<dbReference type="SUPFAM" id="SSF55073">
    <property type="entry name" value="Nucleotide cyclase"/>
    <property type="match status" value="1"/>
</dbReference>
<dbReference type="KEGG" id="rpon:G3256_12220"/>
<dbReference type="Gene3D" id="3.30.70.1230">
    <property type="entry name" value="Nucleotide cyclase"/>
    <property type="match status" value="1"/>
</dbReference>
<dbReference type="RefSeq" id="WP_169641092.1">
    <property type="nucleotide sequence ID" value="NZ_CP048788.1"/>
</dbReference>
<feature type="domain" description="Guanylate cyclase" evidence="2">
    <location>
        <begin position="438"/>
        <end position="574"/>
    </location>
</feature>
<dbReference type="PANTHER" id="PTHR43081:SF1">
    <property type="entry name" value="ADENYLATE CYCLASE, TERMINAL-DIFFERENTIATION SPECIFIC"/>
    <property type="match status" value="1"/>
</dbReference>
<keyword evidence="1" id="KW-1133">Transmembrane helix</keyword>
<protein>
    <submittedName>
        <fullName evidence="3">Adenylate/guanylate cyclase domain-containing protein</fullName>
    </submittedName>
</protein>
<keyword evidence="4" id="KW-1185">Reference proteome</keyword>
<dbReference type="Proteomes" id="UP000503308">
    <property type="component" value="Chromosome"/>
</dbReference>
<evidence type="ECO:0000313" key="3">
    <source>
        <dbReference type="EMBL" id="QJF51874.1"/>
    </source>
</evidence>
<evidence type="ECO:0000313" key="4">
    <source>
        <dbReference type="Proteomes" id="UP000503308"/>
    </source>
</evidence>
<proteinExistence type="predicted"/>
<sequence>MNKHILSPLHAALLILAAGCAVFAVIAGLRAAGALQRIELVQYDRTVARLADNAPAGDVVIVAIGEEDLARWGWPLPDEKLAELLEALKEAGATAIGVDIYRDNPVAPGSAALTRAFDDSRSVWITMLGASGANAIRGPAFAESTDSTGFADVPVDPDGVVRRALLLTSDGTGVSLSFAARLAFLATGQAGLKPLPDDPSVLLFGDTPVPRLRDGSGSYRGIDDTGYQIAVAWRNGPPVAQVISAADLLEGRAGTAEIGGRVVVLGLTSISIKDNFRTPLNRPPHPPFSYGVAVHAAVVQQLIDISAGRLRPLRSPPAPVHLVMILAAALAGAGAGYFARSLAGGIFFGPGLALAFGAAASVALARGLWLPAVPVAFAWFAGFLVVFTIISVLARQQRRTIATLFSDHMSPELSAQIWQSRDVLLSGGKPVPMRLYTTILFADLAGSTTVGGTAEPEAFMTWASTLLDEMSRISRAQGGFVEKFTGDGILVVFGAPVPSEAPGARSRDASRACQAASEIVRAVERFNADPGLLAPYRVRIGLHSGEVLSGTLGTTGSLQYNVMGDTVNIAARIEAFGKTLGDRQQSPVVICLSDTTAQLLPSRESLRPAGRMAHDDGQSAFEIYELTGRPSAPGGMPEDHI</sequence>
<dbReference type="GO" id="GO:0004016">
    <property type="term" value="F:adenylate cyclase activity"/>
    <property type="evidence" value="ECO:0007669"/>
    <property type="project" value="UniProtKB-ARBA"/>
</dbReference>
<gene>
    <name evidence="3" type="ORF">G3256_12220</name>
</gene>